<keyword evidence="2" id="KW-0812">Transmembrane</keyword>
<dbReference type="AlphaFoldDB" id="A0A382WI72"/>
<name>A0A382WI72_9ZZZZ</name>
<dbReference type="InterPro" id="IPR050250">
    <property type="entry name" value="Macrolide_Exporter_MacB"/>
</dbReference>
<keyword evidence="2" id="KW-0472">Membrane</keyword>
<sequence>MFILRAIIQGTKSLMLYPLRSMLTMLGIIFGVCSVIAMLAIGEGQKQKAEEEIKKLGAINVIITSEKPEEQEVSGQRSGFVAEYGVKWEDAQRIAKLDGVVRVLPEKIRREDVVFDQYHKKNRQVYGTWPTFLEFSQAEVVMGRFLSEQDEEQKNNVCVISTTLASELFAYQNPLNHEIKVGERNPNYYRVVGLVRTPGDLLQDEKEQRERQQDLRAKREAGALREAELAKQDRIIAERRQKLKEGNGKERMLASVMEGED</sequence>
<evidence type="ECO:0000313" key="4">
    <source>
        <dbReference type="EMBL" id="SVD58537.1"/>
    </source>
</evidence>
<gene>
    <name evidence="4" type="ORF">METZ01_LOCUS411391</name>
</gene>
<protein>
    <recommendedName>
        <fullName evidence="3">MacB-like periplasmic core domain-containing protein</fullName>
    </recommendedName>
</protein>
<feature type="transmembrane region" description="Helical" evidence="2">
    <location>
        <begin position="21"/>
        <end position="41"/>
    </location>
</feature>
<keyword evidence="2" id="KW-1133">Transmembrane helix</keyword>
<dbReference type="GO" id="GO:0022857">
    <property type="term" value="F:transmembrane transporter activity"/>
    <property type="evidence" value="ECO:0007669"/>
    <property type="project" value="TreeGrafter"/>
</dbReference>
<feature type="domain" description="MacB-like periplasmic core" evidence="3">
    <location>
        <begin position="21"/>
        <end position="199"/>
    </location>
</feature>
<feature type="non-terminal residue" evidence="4">
    <location>
        <position position="261"/>
    </location>
</feature>
<dbReference type="EMBL" id="UINC01160090">
    <property type="protein sequence ID" value="SVD58537.1"/>
    <property type="molecule type" value="Genomic_DNA"/>
</dbReference>
<dbReference type="Pfam" id="PF12704">
    <property type="entry name" value="MacB_PCD"/>
    <property type="match status" value="1"/>
</dbReference>
<organism evidence="4">
    <name type="scientific">marine metagenome</name>
    <dbReference type="NCBI Taxonomy" id="408172"/>
    <lineage>
        <taxon>unclassified sequences</taxon>
        <taxon>metagenomes</taxon>
        <taxon>ecological metagenomes</taxon>
    </lineage>
</organism>
<feature type="compositionally biased region" description="Basic and acidic residues" evidence="1">
    <location>
        <begin position="240"/>
        <end position="252"/>
    </location>
</feature>
<dbReference type="GO" id="GO:0005886">
    <property type="term" value="C:plasma membrane"/>
    <property type="evidence" value="ECO:0007669"/>
    <property type="project" value="TreeGrafter"/>
</dbReference>
<dbReference type="PANTHER" id="PTHR30572:SF4">
    <property type="entry name" value="ABC TRANSPORTER PERMEASE YTRF"/>
    <property type="match status" value="1"/>
</dbReference>
<reference evidence="4" key="1">
    <citation type="submission" date="2018-05" db="EMBL/GenBank/DDBJ databases">
        <authorList>
            <person name="Lanie J.A."/>
            <person name="Ng W.-L."/>
            <person name="Kazmierczak K.M."/>
            <person name="Andrzejewski T.M."/>
            <person name="Davidsen T.M."/>
            <person name="Wayne K.J."/>
            <person name="Tettelin H."/>
            <person name="Glass J.I."/>
            <person name="Rusch D."/>
            <person name="Podicherti R."/>
            <person name="Tsui H.-C.T."/>
            <person name="Winkler M.E."/>
        </authorList>
    </citation>
    <scope>NUCLEOTIDE SEQUENCE</scope>
</reference>
<feature type="region of interest" description="Disordered" evidence="1">
    <location>
        <begin position="240"/>
        <end position="261"/>
    </location>
</feature>
<evidence type="ECO:0000256" key="2">
    <source>
        <dbReference type="SAM" id="Phobius"/>
    </source>
</evidence>
<accession>A0A382WI72</accession>
<dbReference type="PANTHER" id="PTHR30572">
    <property type="entry name" value="MEMBRANE COMPONENT OF TRANSPORTER-RELATED"/>
    <property type="match status" value="1"/>
</dbReference>
<proteinExistence type="predicted"/>
<evidence type="ECO:0000259" key="3">
    <source>
        <dbReference type="Pfam" id="PF12704"/>
    </source>
</evidence>
<dbReference type="InterPro" id="IPR025857">
    <property type="entry name" value="MacB_PCD"/>
</dbReference>
<evidence type="ECO:0000256" key="1">
    <source>
        <dbReference type="SAM" id="MobiDB-lite"/>
    </source>
</evidence>